<dbReference type="STRING" id="1798.AWC30_03850"/>
<dbReference type="Proteomes" id="UP000193090">
    <property type="component" value="Unassembled WGS sequence"/>
</dbReference>
<dbReference type="OrthoDB" id="3397424at2"/>
<dbReference type="AlphaFoldDB" id="A0A1X2EPJ6"/>
<keyword evidence="2" id="KW-1185">Reference proteome</keyword>
<evidence type="ECO:0000313" key="2">
    <source>
        <dbReference type="Proteomes" id="UP000193090"/>
    </source>
</evidence>
<name>A0A1X2EPJ6_9MYCO</name>
<evidence type="ECO:0008006" key="3">
    <source>
        <dbReference type="Google" id="ProtNLM"/>
    </source>
</evidence>
<protein>
    <recommendedName>
        <fullName evidence="3">2'-5' RNA ligase</fullName>
    </recommendedName>
</protein>
<proteinExistence type="predicted"/>
<dbReference type="RefSeq" id="WP_085108404.1">
    <property type="nucleotide sequence ID" value="NZ_LQPZ01000008.1"/>
</dbReference>
<dbReference type="InterPro" id="IPR009097">
    <property type="entry name" value="Cyclic_Pdiesterase"/>
</dbReference>
<evidence type="ECO:0000313" key="1">
    <source>
        <dbReference type="EMBL" id="ORX08053.1"/>
    </source>
</evidence>
<reference evidence="1 2" key="1">
    <citation type="submission" date="2016-01" db="EMBL/GenBank/DDBJ databases">
        <title>The new phylogeny of the genus Mycobacterium.</title>
        <authorList>
            <person name="Tarcisio F."/>
            <person name="Conor M."/>
            <person name="Antonella G."/>
            <person name="Elisabetta G."/>
            <person name="Giulia F.S."/>
            <person name="Sara T."/>
            <person name="Anna F."/>
            <person name="Clotilde B."/>
            <person name="Roberto B."/>
            <person name="Veronica D.S."/>
            <person name="Fabio R."/>
            <person name="Monica P."/>
            <person name="Olivier J."/>
            <person name="Enrico T."/>
            <person name="Nicola S."/>
        </authorList>
    </citation>
    <scope>NUCLEOTIDE SEQUENCE [LARGE SCALE GENOMIC DNA]</scope>
    <source>
        <strain evidence="1 2">DSM 44153</strain>
    </source>
</reference>
<dbReference type="Gene3D" id="3.90.1140.10">
    <property type="entry name" value="Cyclic phosphodiesterase"/>
    <property type="match status" value="1"/>
</dbReference>
<dbReference type="SUPFAM" id="SSF55144">
    <property type="entry name" value="LigT-like"/>
    <property type="match status" value="1"/>
</dbReference>
<dbReference type="Pfam" id="PF13563">
    <property type="entry name" value="2_5_RNA_ligase2"/>
    <property type="match status" value="1"/>
</dbReference>
<accession>A0A1X2EPJ6</accession>
<dbReference type="EMBL" id="LQPZ01000008">
    <property type="protein sequence ID" value="ORX08053.1"/>
    <property type="molecule type" value="Genomic_DNA"/>
</dbReference>
<sequence>MAHSVELLFDPATEARIRELWAALTEAGLAAPPQTARPHVTLTVAEHLDPGVDAALGEVAARLPLPARIGAPLLFGRSRLVLVRLIVPTAELLEVHAATDRLARPYLRPAPMPTAVPGRWTAHTTLARRVRPDRLAAALPIAARPAELAATFTGLRRWDGDRRVEFPVPS</sequence>
<comment type="caution">
    <text evidence="1">The sequence shown here is derived from an EMBL/GenBank/DDBJ whole genome shotgun (WGS) entry which is preliminary data.</text>
</comment>
<organism evidence="1 2">
    <name type="scientific">Mycolicibacillus trivialis</name>
    <dbReference type="NCBI Taxonomy" id="1798"/>
    <lineage>
        <taxon>Bacteria</taxon>
        <taxon>Bacillati</taxon>
        <taxon>Actinomycetota</taxon>
        <taxon>Actinomycetes</taxon>
        <taxon>Mycobacteriales</taxon>
        <taxon>Mycobacteriaceae</taxon>
        <taxon>Mycolicibacillus</taxon>
    </lineage>
</organism>
<gene>
    <name evidence="1" type="ORF">AWC30_03850</name>
</gene>